<reference evidence="1 2" key="1">
    <citation type="submission" date="2023-10" db="EMBL/GenBank/DDBJ databases">
        <title>Draft genome sequence of Xylaria bambusicola isolate GMP-LS, the root and basal stem rot pathogen of sugarcane in Indonesia.</title>
        <authorList>
            <person name="Selvaraj P."/>
            <person name="Muralishankar V."/>
            <person name="Muruganantham S."/>
            <person name="Sp S."/>
            <person name="Haryani S."/>
            <person name="Lau K.J.X."/>
            <person name="Naqvi N.I."/>
        </authorList>
    </citation>
    <scope>NUCLEOTIDE SEQUENCE [LARGE SCALE GENOMIC DNA]</scope>
    <source>
        <strain evidence="1">GMP-LS</strain>
    </source>
</reference>
<protein>
    <submittedName>
        <fullName evidence="1">Uncharacterized protein</fullName>
    </submittedName>
</protein>
<dbReference type="AlphaFoldDB" id="A0AAN7Z3T9"/>
<gene>
    <name evidence="1" type="ORF">RRF57_001704</name>
</gene>
<dbReference type="EMBL" id="JAWHQM010000003">
    <property type="protein sequence ID" value="KAK5625988.1"/>
    <property type="molecule type" value="Genomic_DNA"/>
</dbReference>
<evidence type="ECO:0000313" key="1">
    <source>
        <dbReference type="EMBL" id="KAK5625988.1"/>
    </source>
</evidence>
<accession>A0AAN7Z3T9</accession>
<name>A0AAN7Z3T9_9PEZI</name>
<keyword evidence="2" id="KW-1185">Reference proteome</keyword>
<proteinExistence type="predicted"/>
<organism evidence="1 2">
    <name type="scientific">Xylaria bambusicola</name>
    <dbReference type="NCBI Taxonomy" id="326684"/>
    <lineage>
        <taxon>Eukaryota</taxon>
        <taxon>Fungi</taxon>
        <taxon>Dikarya</taxon>
        <taxon>Ascomycota</taxon>
        <taxon>Pezizomycotina</taxon>
        <taxon>Sordariomycetes</taxon>
        <taxon>Xylariomycetidae</taxon>
        <taxon>Xylariales</taxon>
        <taxon>Xylariaceae</taxon>
        <taxon>Xylaria</taxon>
    </lineage>
</organism>
<evidence type="ECO:0000313" key="2">
    <source>
        <dbReference type="Proteomes" id="UP001305414"/>
    </source>
</evidence>
<sequence>MPQGPGNEGPKVTTRSLLKQEDIALVSKLLPARHNIQHKARTMGYFPYQGWLGPRLRRDVAMFLWPALAHRHELNPSSQELESDNHQRHFYTYSC</sequence>
<dbReference type="Proteomes" id="UP001305414">
    <property type="component" value="Unassembled WGS sequence"/>
</dbReference>
<comment type="caution">
    <text evidence="1">The sequence shown here is derived from an EMBL/GenBank/DDBJ whole genome shotgun (WGS) entry which is preliminary data.</text>
</comment>